<comment type="caution">
    <text evidence="1">The sequence shown here is derived from an EMBL/GenBank/DDBJ whole genome shotgun (WGS) entry which is preliminary data.</text>
</comment>
<dbReference type="Proteomes" id="UP000023566">
    <property type="component" value="Chromosome"/>
</dbReference>
<dbReference type="EMBL" id="AOTZ01000009">
    <property type="protein sequence ID" value="EZP75044.1"/>
    <property type="molecule type" value="Genomic_DNA"/>
</dbReference>
<protein>
    <submittedName>
        <fullName evidence="1">Uncharacterized protein</fullName>
    </submittedName>
</protein>
<sequence length="67" mass="7959">MDPVNLAEFKKRFPIFKDVPDSEFIYRNGKWFISLKATKQLAYKHKNKELIKFINTVEGKRNELNGN</sequence>
<accession>A0ABC9VAB3</accession>
<proteinExistence type="predicted"/>
<evidence type="ECO:0000313" key="2">
    <source>
        <dbReference type="Proteomes" id="UP000023566"/>
    </source>
</evidence>
<dbReference type="RefSeq" id="WP_043906037.1">
    <property type="nucleotide sequence ID" value="NZ_CM002692.1"/>
</dbReference>
<organism evidence="1 2">
    <name type="scientific">Parageobacillus genomosp. 1</name>
    <dbReference type="NCBI Taxonomy" id="1295642"/>
    <lineage>
        <taxon>Bacteria</taxon>
        <taxon>Bacillati</taxon>
        <taxon>Bacillota</taxon>
        <taxon>Bacilli</taxon>
        <taxon>Bacillales</taxon>
        <taxon>Anoxybacillaceae</taxon>
        <taxon>Parageobacillus</taxon>
    </lineage>
</organism>
<name>A0ABC9VAB3_9BACL</name>
<evidence type="ECO:0000313" key="1">
    <source>
        <dbReference type="EMBL" id="EZP75044.1"/>
    </source>
</evidence>
<reference evidence="1 2" key="1">
    <citation type="journal article" date="2014" name="Appl. Microbiol. Biotechnol.">
        <title>Transformable facultative thermophile Geobacillus stearothermophilus NUB3621 as a host strain for metabolic engineering.</title>
        <authorList>
            <person name="Blanchard K."/>
            <person name="Robic S."/>
            <person name="Matsumura I."/>
        </authorList>
    </citation>
    <scope>NUCLEOTIDE SEQUENCE [LARGE SCALE GENOMIC DNA]</scope>
    <source>
        <strain evidence="1 2">NUB3621</strain>
    </source>
</reference>
<dbReference type="AlphaFoldDB" id="A0ABC9VAB3"/>
<gene>
    <name evidence="1" type="ORF">H839_16128</name>
</gene>
<keyword evidence="2" id="KW-1185">Reference proteome</keyword>